<evidence type="ECO:0000256" key="3">
    <source>
        <dbReference type="ARBA" id="ARBA00023004"/>
    </source>
</evidence>
<comment type="similarity">
    <text evidence="4">Belongs to the cyclic nucleotide phosphodiesterase class-III family.</text>
</comment>
<dbReference type="Gene3D" id="3.60.21.10">
    <property type="match status" value="1"/>
</dbReference>
<dbReference type="InterPro" id="IPR029052">
    <property type="entry name" value="Metallo-depent_PP-like"/>
</dbReference>
<dbReference type="GO" id="GO:0046872">
    <property type="term" value="F:metal ion binding"/>
    <property type="evidence" value="ECO:0007669"/>
    <property type="project" value="UniProtKB-KW"/>
</dbReference>
<accession>A0A1X7BV24</accession>
<evidence type="ECO:0000256" key="1">
    <source>
        <dbReference type="ARBA" id="ARBA00022723"/>
    </source>
</evidence>
<feature type="domain" description="Calcineurin-like phosphoesterase" evidence="5">
    <location>
        <begin position="3"/>
        <end position="200"/>
    </location>
</feature>
<keyword evidence="3" id="KW-0408">Iron</keyword>
<protein>
    <submittedName>
        <fullName evidence="6">3',5'-cyclic adenosine monophosphate phosphodiesterase CpdA</fullName>
        <ecNumber evidence="6">3.1.4.17</ecNumber>
    </submittedName>
</protein>
<dbReference type="AlphaFoldDB" id="A0A1X7BV24"/>
<sequence>MTTILQISDTHIVRPGQLVSGRLDTAASLEKLVKRVSANKSQFGKIDAILVSGDVSDDGTAESYAFFKSLMAPLEAPLFVIPGNHDLREPMRRTFSEQGYLPSAGKLNWHQQIGDIDVIGLDTLVEGAGGGEIDAATLDFLETAITANKSRPVLLALHHPPFPSGIAFMDRIGLEGIGKLAKVLSGVDTEIRVVCGHIHNTMVANVGGKTALSSPSSCSCFEFDVAGDTPVGFMDQTDGFMLHRWQDGFQSTRIPVETGSGPYPF</sequence>
<organism evidence="6 7">
    <name type="scientific">Roseovarius aestuarii</name>
    <dbReference type="NCBI Taxonomy" id="475083"/>
    <lineage>
        <taxon>Bacteria</taxon>
        <taxon>Pseudomonadati</taxon>
        <taxon>Pseudomonadota</taxon>
        <taxon>Alphaproteobacteria</taxon>
        <taxon>Rhodobacterales</taxon>
        <taxon>Roseobacteraceae</taxon>
        <taxon>Roseovarius</taxon>
    </lineage>
</organism>
<dbReference type="OrthoDB" id="651281at2"/>
<dbReference type="InterPro" id="IPR050884">
    <property type="entry name" value="CNP_phosphodiesterase-III"/>
</dbReference>
<evidence type="ECO:0000313" key="6">
    <source>
        <dbReference type="EMBL" id="SMC13506.1"/>
    </source>
</evidence>
<evidence type="ECO:0000313" key="7">
    <source>
        <dbReference type="Proteomes" id="UP000193224"/>
    </source>
</evidence>
<dbReference type="Proteomes" id="UP000193224">
    <property type="component" value="Unassembled WGS sequence"/>
</dbReference>
<keyword evidence="2 6" id="KW-0378">Hydrolase</keyword>
<name>A0A1X7BV24_9RHOB</name>
<dbReference type="EMBL" id="FWXB01000014">
    <property type="protein sequence ID" value="SMC13506.1"/>
    <property type="molecule type" value="Genomic_DNA"/>
</dbReference>
<dbReference type="InterPro" id="IPR026575">
    <property type="entry name" value="GpdQ/CpdA-like"/>
</dbReference>
<dbReference type="GO" id="GO:0004114">
    <property type="term" value="F:3',5'-cyclic-nucleotide phosphodiesterase activity"/>
    <property type="evidence" value="ECO:0007669"/>
    <property type="project" value="UniProtKB-EC"/>
</dbReference>
<gene>
    <name evidence="6" type="primary">cpdA_3</name>
    <name evidence="6" type="ORF">ROA7745_03356</name>
</gene>
<evidence type="ECO:0000259" key="5">
    <source>
        <dbReference type="Pfam" id="PF00149"/>
    </source>
</evidence>
<dbReference type="RefSeq" id="WP_085801444.1">
    <property type="nucleotide sequence ID" value="NZ_FWXB01000014.1"/>
</dbReference>
<dbReference type="PANTHER" id="PTHR42988">
    <property type="entry name" value="PHOSPHOHYDROLASE"/>
    <property type="match status" value="1"/>
</dbReference>
<dbReference type="InterPro" id="IPR004843">
    <property type="entry name" value="Calcineurin-like_PHP"/>
</dbReference>
<evidence type="ECO:0000256" key="4">
    <source>
        <dbReference type="ARBA" id="ARBA00025742"/>
    </source>
</evidence>
<evidence type="ECO:0000256" key="2">
    <source>
        <dbReference type="ARBA" id="ARBA00022801"/>
    </source>
</evidence>
<dbReference type="SUPFAM" id="SSF56300">
    <property type="entry name" value="Metallo-dependent phosphatases"/>
    <property type="match status" value="1"/>
</dbReference>
<dbReference type="Pfam" id="PF00149">
    <property type="entry name" value="Metallophos"/>
    <property type="match status" value="1"/>
</dbReference>
<proteinExistence type="inferred from homology"/>
<reference evidence="6 7" key="1">
    <citation type="submission" date="2017-03" db="EMBL/GenBank/DDBJ databases">
        <authorList>
            <person name="Afonso C.L."/>
            <person name="Miller P.J."/>
            <person name="Scott M.A."/>
            <person name="Spackman E."/>
            <person name="Goraichik I."/>
            <person name="Dimitrov K.M."/>
            <person name="Suarez D.L."/>
            <person name="Swayne D.E."/>
        </authorList>
    </citation>
    <scope>NUCLEOTIDE SEQUENCE [LARGE SCALE GENOMIC DNA]</scope>
    <source>
        <strain evidence="6 7">CECT 7745</strain>
    </source>
</reference>
<dbReference type="EC" id="3.1.4.17" evidence="6"/>
<dbReference type="PANTHER" id="PTHR42988:SF2">
    <property type="entry name" value="CYCLIC NUCLEOTIDE PHOSPHODIESTERASE CBUA0032-RELATED"/>
    <property type="match status" value="1"/>
</dbReference>
<keyword evidence="7" id="KW-1185">Reference proteome</keyword>
<keyword evidence="1" id="KW-0479">Metal-binding</keyword>
<dbReference type="CDD" id="cd07402">
    <property type="entry name" value="MPP_GpdQ"/>
    <property type="match status" value="1"/>
</dbReference>